<dbReference type="GO" id="GO:0071011">
    <property type="term" value="C:precatalytic spliceosome"/>
    <property type="evidence" value="ECO:0007669"/>
    <property type="project" value="TreeGrafter"/>
</dbReference>
<comment type="subunit">
    <text evidence="4">Part of a tri-snRNP complex.</text>
</comment>
<comment type="function">
    <text evidence="1">May play a role in mRNA splicing.</text>
</comment>
<evidence type="ECO:0000256" key="2">
    <source>
        <dbReference type="ARBA" id="ARBA00004123"/>
    </source>
</evidence>
<evidence type="ECO:0000256" key="3">
    <source>
        <dbReference type="ARBA" id="ARBA00008218"/>
    </source>
</evidence>
<protein>
    <recommendedName>
        <fullName evidence="9">U4/U6.U5 small nuclear ribonucleoprotein 27kDa protein domain-containing protein</fullName>
    </recommendedName>
</protein>
<evidence type="ECO:0000256" key="5">
    <source>
        <dbReference type="ARBA" id="ARBA00022664"/>
    </source>
</evidence>
<dbReference type="Pfam" id="PF08648">
    <property type="entry name" value="SNRNP27"/>
    <property type="match status" value="1"/>
</dbReference>
<keyword evidence="5" id="KW-0507">mRNA processing</keyword>
<dbReference type="GO" id="GO:0006397">
    <property type="term" value="P:mRNA processing"/>
    <property type="evidence" value="ECO:0007669"/>
    <property type="project" value="UniProtKB-KW"/>
</dbReference>
<dbReference type="AlphaFoldDB" id="A0A830HE00"/>
<sequence>MARSRSRSPVRRERYRGGGTQHGGGERRRSRSRSPTGRGRGGGAGPVLDEFGRALPAGGRVERRKPERIERDEGDEPDAKRTRQCDAEKAAPVPHAEKVPADGGTAAAAGGDGQHNAATPMMAEEDEETLMARMMGFGSFSSTQGVHVNDATANASGVRLMTKRSARQYMNRRGGFNRPLPAERTGERVRRD</sequence>
<keyword evidence="6" id="KW-0508">mRNA splicing</keyword>
<comment type="caution">
    <text evidence="10">The sequence shown here is derived from an EMBL/GenBank/DDBJ whole genome shotgun (WGS) entry which is preliminary data.</text>
</comment>
<organism evidence="10 11">
    <name type="scientific">Pycnococcus provasolii</name>
    <dbReference type="NCBI Taxonomy" id="41880"/>
    <lineage>
        <taxon>Eukaryota</taxon>
        <taxon>Viridiplantae</taxon>
        <taxon>Chlorophyta</taxon>
        <taxon>Pseudoscourfieldiophyceae</taxon>
        <taxon>Pseudoscourfieldiales</taxon>
        <taxon>Pycnococcaceae</taxon>
        <taxon>Pycnococcus</taxon>
    </lineage>
</organism>
<name>A0A830HE00_9CHLO</name>
<dbReference type="Proteomes" id="UP000660262">
    <property type="component" value="Unassembled WGS sequence"/>
</dbReference>
<evidence type="ECO:0000259" key="9">
    <source>
        <dbReference type="Pfam" id="PF08648"/>
    </source>
</evidence>
<evidence type="ECO:0000256" key="1">
    <source>
        <dbReference type="ARBA" id="ARBA00003632"/>
    </source>
</evidence>
<feature type="region of interest" description="Disordered" evidence="8">
    <location>
        <begin position="168"/>
        <end position="192"/>
    </location>
</feature>
<evidence type="ECO:0000256" key="6">
    <source>
        <dbReference type="ARBA" id="ARBA00023187"/>
    </source>
</evidence>
<reference evidence="10" key="1">
    <citation type="submission" date="2020-10" db="EMBL/GenBank/DDBJ databases">
        <title>Unveiling of a novel bifunctional photoreceptor, Dualchrome1, isolated from a cosmopolitan green alga.</title>
        <authorList>
            <person name="Suzuki S."/>
            <person name="Kawachi M."/>
        </authorList>
    </citation>
    <scope>NUCLEOTIDE SEQUENCE</scope>
    <source>
        <strain evidence="10">NIES 2893</strain>
    </source>
</reference>
<evidence type="ECO:0000256" key="4">
    <source>
        <dbReference type="ARBA" id="ARBA00011825"/>
    </source>
</evidence>
<dbReference type="GO" id="GO:0008380">
    <property type="term" value="P:RNA splicing"/>
    <property type="evidence" value="ECO:0007669"/>
    <property type="project" value="UniProtKB-KW"/>
</dbReference>
<dbReference type="PANTHER" id="PTHR31077:SF1">
    <property type="entry name" value="U4_U6.U5 SMALL NUCLEAR RIBONUCLEOPROTEIN 27 KDA PROTEIN"/>
    <property type="match status" value="1"/>
</dbReference>
<feature type="domain" description="U4/U6.U5 small nuclear ribonucleoprotein 27kDa protein" evidence="9">
    <location>
        <begin position="126"/>
        <end position="182"/>
    </location>
</feature>
<accession>A0A830HE00</accession>
<keyword evidence="11" id="KW-1185">Reference proteome</keyword>
<gene>
    <name evidence="10" type="ORF">PPROV_000403600</name>
</gene>
<feature type="region of interest" description="Disordered" evidence="8">
    <location>
        <begin position="1"/>
        <end position="117"/>
    </location>
</feature>
<dbReference type="InterPro" id="IPR013957">
    <property type="entry name" value="SNRNP27"/>
</dbReference>
<dbReference type="EMBL" id="BNJQ01000009">
    <property type="protein sequence ID" value="GHP05284.1"/>
    <property type="molecule type" value="Genomic_DNA"/>
</dbReference>
<evidence type="ECO:0000313" key="10">
    <source>
        <dbReference type="EMBL" id="GHP05284.1"/>
    </source>
</evidence>
<keyword evidence="7" id="KW-0539">Nucleus</keyword>
<comment type="subcellular location">
    <subcellularLocation>
        <location evidence="2">Nucleus</location>
    </subcellularLocation>
</comment>
<dbReference type="PANTHER" id="PTHR31077">
    <property type="entry name" value="U4/U6.U5 SMALL NUCLEAR RIBONUCLEOPROTEIN 27 KDA PROTEIN"/>
    <property type="match status" value="1"/>
</dbReference>
<evidence type="ECO:0000313" key="11">
    <source>
        <dbReference type="Proteomes" id="UP000660262"/>
    </source>
</evidence>
<evidence type="ECO:0000256" key="8">
    <source>
        <dbReference type="SAM" id="MobiDB-lite"/>
    </source>
</evidence>
<proteinExistence type="inferred from homology"/>
<feature type="compositionally biased region" description="Basic and acidic residues" evidence="8">
    <location>
        <begin position="60"/>
        <end position="100"/>
    </location>
</feature>
<evidence type="ECO:0000256" key="7">
    <source>
        <dbReference type="ARBA" id="ARBA00023242"/>
    </source>
</evidence>
<dbReference type="OrthoDB" id="21368at2759"/>
<comment type="similarity">
    <text evidence="3">Belongs to the SNUT3 family.</text>
</comment>